<dbReference type="Proteomes" id="UP000887565">
    <property type="component" value="Unplaced"/>
</dbReference>
<dbReference type="AlphaFoldDB" id="A0A915I6S9"/>
<feature type="signal peptide" evidence="1">
    <location>
        <begin position="1"/>
        <end position="21"/>
    </location>
</feature>
<evidence type="ECO:0000313" key="3">
    <source>
        <dbReference type="WBParaSite" id="nRc.2.0.1.t09064-RA"/>
    </source>
</evidence>
<dbReference type="WBParaSite" id="nRc.2.0.1.t09064-RA">
    <property type="protein sequence ID" value="nRc.2.0.1.t09064-RA"/>
    <property type="gene ID" value="nRc.2.0.1.g09064"/>
</dbReference>
<reference evidence="3" key="1">
    <citation type="submission" date="2022-11" db="UniProtKB">
        <authorList>
            <consortium name="WormBaseParasite"/>
        </authorList>
    </citation>
    <scope>IDENTIFICATION</scope>
</reference>
<keyword evidence="2" id="KW-1185">Reference proteome</keyword>
<keyword evidence="1" id="KW-0732">Signal</keyword>
<name>A0A915I6S9_ROMCU</name>
<accession>A0A915I6S9</accession>
<organism evidence="2 3">
    <name type="scientific">Romanomermis culicivorax</name>
    <name type="common">Nematode worm</name>
    <dbReference type="NCBI Taxonomy" id="13658"/>
    <lineage>
        <taxon>Eukaryota</taxon>
        <taxon>Metazoa</taxon>
        <taxon>Ecdysozoa</taxon>
        <taxon>Nematoda</taxon>
        <taxon>Enoplea</taxon>
        <taxon>Dorylaimia</taxon>
        <taxon>Mermithida</taxon>
        <taxon>Mermithoidea</taxon>
        <taxon>Mermithidae</taxon>
        <taxon>Romanomermis</taxon>
    </lineage>
</organism>
<protein>
    <submittedName>
        <fullName evidence="3">Uncharacterized protein</fullName>
    </submittedName>
</protein>
<proteinExistence type="predicted"/>
<evidence type="ECO:0000256" key="1">
    <source>
        <dbReference type="SAM" id="SignalP"/>
    </source>
</evidence>
<evidence type="ECO:0000313" key="2">
    <source>
        <dbReference type="Proteomes" id="UP000887565"/>
    </source>
</evidence>
<feature type="chain" id="PRO_5037043868" evidence="1">
    <location>
        <begin position="22"/>
        <end position="179"/>
    </location>
</feature>
<sequence>MSLCSNVRALLFRTLMSQCAALAMWRMEEFPLENMRDQNFIPIKCLETPKFSNNSHGITDCVGGREECFFTTGMVWQDAAVAIVPEISATALIAEDDDRRLLYLTVIWRPPPIITAGFSIKTKLTLLFVVLLVWDKVDVMLASVPFRAVMDLQQTTFQFSIFSECPKLIAVHPVPGVLL</sequence>